<accession>A0ABR0QIP5</accession>
<gene>
    <name evidence="1" type="ORF">PVK06_007592</name>
</gene>
<evidence type="ECO:0000313" key="2">
    <source>
        <dbReference type="Proteomes" id="UP001358586"/>
    </source>
</evidence>
<comment type="caution">
    <text evidence="1">The sequence shown here is derived from an EMBL/GenBank/DDBJ whole genome shotgun (WGS) entry which is preliminary data.</text>
</comment>
<name>A0ABR0QIP5_GOSAR</name>
<dbReference type="EMBL" id="JARKNE010000003">
    <property type="protein sequence ID" value="KAK5838848.1"/>
    <property type="molecule type" value="Genomic_DNA"/>
</dbReference>
<evidence type="ECO:0000313" key="1">
    <source>
        <dbReference type="EMBL" id="KAK5838848.1"/>
    </source>
</evidence>
<protein>
    <submittedName>
        <fullName evidence="1">Uncharacterized protein</fullName>
    </submittedName>
</protein>
<reference evidence="1 2" key="1">
    <citation type="submission" date="2023-03" db="EMBL/GenBank/DDBJ databases">
        <title>WGS of Gossypium arboreum.</title>
        <authorList>
            <person name="Yu D."/>
        </authorList>
    </citation>
    <scope>NUCLEOTIDE SEQUENCE [LARGE SCALE GENOMIC DNA]</scope>
    <source>
        <tissue evidence="1">Leaf</tissue>
    </source>
</reference>
<dbReference type="Proteomes" id="UP001358586">
    <property type="component" value="Chromosome 3"/>
</dbReference>
<sequence>MAMNFYMWLAEQSYYTKQSKVNDIGSEDKHQQVLDRLNKLEMSSAKVQVQK</sequence>
<organism evidence="1 2">
    <name type="scientific">Gossypium arboreum</name>
    <name type="common">Tree cotton</name>
    <name type="synonym">Gossypium nanking</name>
    <dbReference type="NCBI Taxonomy" id="29729"/>
    <lineage>
        <taxon>Eukaryota</taxon>
        <taxon>Viridiplantae</taxon>
        <taxon>Streptophyta</taxon>
        <taxon>Embryophyta</taxon>
        <taxon>Tracheophyta</taxon>
        <taxon>Spermatophyta</taxon>
        <taxon>Magnoliopsida</taxon>
        <taxon>eudicotyledons</taxon>
        <taxon>Gunneridae</taxon>
        <taxon>Pentapetalae</taxon>
        <taxon>rosids</taxon>
        <taxon>malvids</taxon>
        <taxon>Malvales</taxon>
        <taxon>Malvaceae</taxon>
        <taxon>Malvoideae</taxon>
        <taxon>Gossypium</taxon>
    </lineage>
</organism>
<proteinExistence type="predicted"/>
<keyword evidence="2" id="KW-1185">Reference proteome</keyword>